<dbReference type="InterPro" id="IPR035418">
    <property type="entry name" value="AraC-bd_2"/>
</dbReference>
<evidence type="ECO:0000256" key="2">
    <source>
        <dbReference type="ARBA" id="ARBA00023125"/>
    </source>
</evidence>
<accession>A0A1H6WVJ7</accession>
<dbReference type="RefSeq" id="WP_170849381.1">
    <property type="nucleotide sequence ID" value="NZ_FNYQ01000055.1"/>
</dbReference>
<keyword evidence="2" id="KW-0238">DNA-binding</keyword>
<protein>
    <submittedName>
        <fullName evidence="7">AraC-binding-like domain-containing protein</fullName>
    </submittedName>
</protein>
<keyword evidence="3" id="KW-0010">Activator</keyword>
<dbReference type="EMBL" id="FNYQ01000055">
    <property type="protein sequence ID" value="SEJ16395.1"/>
    <property type="molecule type" value="Genomic_DNA"/>
</dbReference>
<dbReference type="PANTHER" id="PTHR46796">
    <property type="entry name" value="HTH-TYPE TRANSCRIPTIONAL ACTIVATOR RHAS-RELATED"/>
    <property type="match status" value="1"/>
</dbReference>
<dbReference type="PANTHER" id="PTHR46796:SF6">
    <property type="entry name" value="ARAC SUBFAMILY"/>
    <property type="match status" value="1"/>
</dbReference>
<feature type="domain" description="HTH araC/xylS-type" evidence="6">
    <location>
        <begin position="225"/>
        <end position="326"/>
    </location>
</feature>
<dbReference type="PRINTS" id="PR00032">
    <property type="entry name" value="HTHARAC"/>
</dbReference>
<evidence type="ECO:0000313" key="7">
    <source>
        <dbReference type="EMBL" id="SEJ16395.1"/>
    </source>
</evidence>
<dbReference type="PROSITE" id="PS01124">
    <property type="entry name" value="HTH_ARAC_FAMILY_2"/>
    <property type="match status" value="1"/>
</dbReference>
<dbReference type="GO" id="GO:0043565">
    <property type="term" value="F:sequence-specific DNA binding"/>
    <property type="evidence" value="ECO:0007669"/>
    <property type="project" value="InterPro"/>
</dbReference>
<dbReference type="InterPro" id="IPR050204">
    <property type="entry name" value="AraC_XylS_family_regulators"/>
</dbReference>
<evidence type="ECO:0000256" key="3">
    <source>
        <dbReference type="ARBA" id="ARBA00023159"/>
    </source>
</evidence>
<comment type="function">
    <text evidence="5">Regulatory protein of the TOL plasmid xyl operons. XylS activates the xylXYZLTEGFJQKIH operon required for the degradation of toluene, m-xylene and p-xylene.</text>
</comment>
<dbReference type="SMART" id="SM00342">
    <property type="entry name" value="HTH_ARAC"/>
    <property type="match status" value="1"/>
</dbReference>
<dbReference type="Pfam" id="PF14525">
    <property type="entry name" value="AraC_binding_2"/>
    <property type="match status" value="1"/>
</dbReference>
<evidence type="ECO:0000259" key="6">
    <source>
        <dbReference type="PROSITE" id="PS01124"/>
    </source>
</evidence>
<proteinExistence type="predicted"/>
<dbReference type="AlphaFoldDB" id="A0A1H6WVJ7"/>
<keyword evidence="1" id="KW-0805">Transcription regulation</keyword>
<dbReference type="Proteomes" id="UP000199250">
    <property type="component" value="Unassembled WGS sequence"/>
</dbReference>
<dbReference type="Gene3D" id="1.10.10.60">
    <property type="entry name" value="Homeodomain-like"/>
    <property type="match status" value="1"/>
</dbReference>
<reference evidence="7 8" key="1">
    <citation type="submission" date="2016-10" db="EMBL/GenBank/DDBJ databases">
        <authorList>
            <person name="de Groot N.N."/>
        </authorList>
    </citation>
    <scope>NUCLEOTIDE SEQUENCE [LARGE SCALE GENOMIC DNA]</scope>
    <source>
        <strain evidence="7 8">DSM 373</strain>
    </source>
</reference>
<evidence type="ECO:0000313" key="8">
    <source>
        <dbReference type="Proteomes" id="UP000199250"/>
    </source>
</evidence>
<name>A0A1H6WVJ7_9GAMM</name>
<organism evidence="7 8">
    <name type="scientific">Azotobacter beijerinckii</name>
    <dbReference type="NCBI Taxonomy" id="170623"/>
    <lineage>
        <taxon>Bacteria</taxon>
        <taxon>Pseudomonadati</taxon>
        <taxon>Pseudomonadota</taxon>
        <taxon>Gammaproteobacteria</taxon>
        <taxon>Pseudomonadales</taxon>
        <taxon>Pseudomonadaceae</taxon>
        <taxon>Azotobacter</taxon>
    </lineage>
</organism>
<dbReference type="InterPro" id="IPR018060">
    <property type="entry name" value="HTH_AraC"/>
</dbReference>
<evidence type="ECO:0000256" key="4">
    <source>
        <dbReference type="ARBA" id="ARBA00023163"/>
    </source>
</evidence>
<keyword evidence="4" id="KW-0804">Transcription</keyword>
<evidence type="ECO:0000256" key="1">
    <source>
        <dbReference type="ARBA" id="ARBA00023015"/>
    </source>
</evidence>
<dbReference type="InterPro" id="IPR020449">
    <property type="entry name" value="Tscrpt_reg_AraC-type_HTH"/>
</dbReference>
<dbReference type="GO" id="GO:0003700">
    <property type="term" value="F:DNA-binding transcription factor activity"/>
    <property type="evidence" value="ECO:0007669"/>
    <property type="project" value="InterPro"/>
</dbReference>
<dbReference type="Pfam" id="PF12833">
    <property type="entry name" value="HTH_18"/>
    <property type="match status" value="1"/>
</dbReference>
<dbReference type="InterPro" id="IPR009057">
    <property type="entry name" value="Homeodomain-like_sf"/>
</dbReference>
<sequence length="329" mass="37184">MHNYKRDNTSMVLAMRTHADTQSVPPQERLEYWSAYNRKALVGLRPSSLAQQGLLARQVNQHIGEIGLADITGNDHFVERDPLLVRQCPKDSVFTCHIKRGKAYFVQNGNVMQLEEGEMIVYDTRTPFLLGFLTQMHEHLIDMPIENFVRRTGISPPQLPMKLNADYQLSRMLLSLLGRTLDECMENTCLQESSPLVGVIYDTLGTLMRQQSNGGGNATSELSRLLAKRHIHEHLIDPHLTPSRVAQAVGLSLRQLSRLFSQDGTSPAAYIWEQRAMRAYADLRNPAYRHLSIGEIGYACGYASQAHFSRAIKDRFGEAPSQVRHNSQD</sequence>
<dbReference type="SUPFAM" id="SSF46689">
    <property type="entry name" value="Homeodomain-like"/>
    <property type="match status" value="1"/>
</dbReference>
<evidence type="ECO:0000256" key="5">
    <source>
        <dbReference type="ARBA" id="ARBA00037345"/>
    </source>
</evidence>
<gene>
    <name evidence="7" type="ORF">SAMN04244572_02974</name>
</gene>